<dbReference type="KEGG" id="orz:FNH13_08210"/>
<dbReference type="RefSeq" id="WP_143783004.1">
    <property type="nucleotide sequence ID" value="NZ_CP041616.1"/>
</dbReference>
<dbReference type="PANTHER" id="PTHR35535:SF1">
    <property type="entry name" value="HEAT SHOCK PROTEIN HSLJ"/>
    <property type="match status" value="1"/>
</dbReference>
<dbReference type="Pfam" id="PF03724">
    <property type="entry name" value="META"/>
    <property type="match status" value="2"/>
</dbReference>
<dbReference type="PANTHER" id="PTHR35535">
    <property type="entry name" value="HEAT SHOCK PROTEIN HSLJ"/>
    <property type="match status" value="1"/>
</dbReference>
<dbReference type="EMBL" id="CP041616">
    <property type="protein sequence ID" value="QDO88329.1"/>
    <property type="molecule type" value="Genomic_DNA"/>
</dbReference>
<dbReference type="PROSITE" id="PS51257">
    <property type="entry name" value="PROKAR_LIPOPROTEIN"/>
    <property type="match status" value="1"/>
</dbReference>
<name>A0A516G9X2_9MICO</name>
<keyword evidence="4" id="KW-1185">Reference proteome</keyword>
<dbReference type="AlphaFoldDB" id="A0A516G9X2"/>
<sequence>MKVTAGLISPHQRHRTSRWPGTTIAVLMMLALSACSVTDGPAGIGIPPSDDRADDAGTTDTAAPTGGSELDTRTFVSTNITGRELVEGSAVRMTFDAGQVSVQAGCNTLFGAYAVEQGTLQAAELAQTEMACASELMDQDEWLIGFLQSGPELTHSADGFVLSADGVELELTDRQVASPDLGLEGPTWVLTTSYTDTATTSIAGMENASVTFADGDVQLDTGCNTGGGSYTLDGDHLALGPLSQTLMACGDTAMEVERVMTAVLNQEDLTVEIEEASLKLIAPDGTALGFTVENGAGAETN</sequence>
<organism evidence="3 4">
    <name type="scientific">Ornithinimicrobium ciconiae</name>
    <dbReference type="NCBI Taxonomy" id="2594265"/>
    <lineage>
        <taxon>Bacteria</taxon>
        <taxon>Bacillati</taxon>
        <taxon>Actinomycetota</taxon>
        <taxon>Actinomycetes</taxon>
        <taxon>Micrococcales</taxon>
        <taxon>Ornithinimicrobiaceae</taxon>
        <taxon>Ornithinimicrobium</taxon>
    </lineage>
</organism>
<feature type="compositionally biased region" description="Low complexity" evidence="1">
    <location>
        <begin position="56"/>
        <end position="67"/>
    </location>
</feature>
<dbReference type="InterPro" id="IPR053147">
    <property type="entry name" value="Hsp_HslJ-like"/>
</dbReference>
<proteinExistence type="predicted"/>
<feature type="domain" description="DUF306" evidence="2">
    <location>
        <begin position="183"/>
        <end position="286"/>
    </location>
</feature>
<dbReference type="Proteomes" id="UP000315395">
    <property type="component" value="Chromosome"/>
</dbReference>
<feature type="region of interest" description="Disordered" evidence="1">
    <location>
        <begin position="45"/>
        <end position="69"/>
    </location>
</feature>
<gene>
    <name evidence="3" type="ORF">FNH13_08210</name>
</gene>
<evidence type="ECO:0000313" key="4">
    <source>
        <dbReference type="Proteomes" id="UP000315395"/>
    </source>
</evidence>
<evidence type="ECO:0000259" key="2">
    <source>
        <dbReference type="Pfam" id="PF03724"/>
    </source>
</evidence>
<dbReference type="Gene3D" id="2.40.128.270">
    <property type="match status" value="2"/>
</dbReference>
<evidence type="ECO:0000313" key="3">
    <source>
        <dbReference type="EMBL" id="QDO88329.1"/>
    </source>
</evidence>
<accession>A0A516G9X2</accession>
<protein>
    <submittedName>
        <fullName evidence="3">META domain-containing protein</fullName>
    </submittedName>
</protein>
<dbReference type="InterPro" id="IPR005184">
    <property type="entry name" value="DUF306_Meta_HslJ"/>
</dbReference>
<reference evidence="3 4" key="1">
    <citation type="submission" date="2019-07" db="EMBL/GenBank/DDBJ databases">
        <title>complete genome sequencing of Ornithinimicrobium sp. H23M54.</title>
        <authorList>
            <person name="Bae J.-W."/>
            <person name="Lee S.-Y."/>
        </authorList>
    </citation>
    <scope>NUCLEOTIDE SEQUENCE [LARGE SCALE GENOMIC DNA]</scope>
    <source>
        <strain evidence="3 4">H23M54</strain>
    </source>
</reference>
<feature type="domain" description="DUF306" evidence="2">
    <location>
        <begin position="69"/>
        <end position="166"/>
    </location>
</feature>
<dbReference type="OrthoDB" id="507754at2"/>
<evidence type="ECO:0000256" key="1">
    <source>
        <dbReference type="SAM" id="MobiDB-lite"/>
    </source>
</evidence>
<dbReference type="InterPro" id="IPR038670">
    <property type="entry name" value="HslJ-like_sf"/>
</dbReference>